<keyword evidence="2" id="KW-1185">Reference proteome</keyword>
<protein>
    <submittedName>
        <fullName evidence="1">Uncharacterized protein</fullName>
    </submittedName>
</protein>
<proteinExistence type="predicted"/>
<evidence type="ECO:0000313" key="1">
    <source>
        <dbReference type="EMBL" id="KPH72651.1"/>
    </source>
</evidence>
<accession>A0ABR5MH88</accession>
<dbReference type="Proteomes" id="UP000037854">
    <property type="component" value="Unassembled WGS sequence"/>
</dbReference>
<evidence type="ECO:0000313" key="2">
    <source>
        <dbReference type="Proteomes" id="UP000037854"/>
    </source>
</evidence>
<comment type="caution">
    <text evidence="1">The sequence shown here is derived from an EMBL/GenBank/DDBJ whole genome shotgun (WGS) entry which is preliminary data.</text>
</comment>
<gene>
    <name evidence="1" type="ORF">AFL42_13140</name>
</gene>
<reference evidence="1 2" key="1">
    <citation type="submission" date="2015-07" db="EMBL/GenBank/DDBJ databases">
        <title>High-quality draft genome sequence of Oceanobacillus caeni HM6, a bacillus isolated from a human feces.</title>
        <authorList>
            <person name="Kumar J."/>
            <person name="Verma M.K."/>
            <person name="Pandey R."/>
            <person name="Bhambi M."/>
            <person name="Chauhan N."/>
        </authorList>
    </citation>
    <scope>NUCLEOTIDE SEQUENCE [LARGE SCALE GENOMIC DNA]</scope>
    <source>
        <strain evidence="1 2">HM6</strain>
    </source>
</reference>
<sequence>MKPIKIEQEDLKEAIKNGHSYFQVDNKKYVLLEIEEVNKNDYYIVSDSVEEKKLQEGLNKHNPILSEEEINEMLRR</sequence>
<dbReference type="EMBL" id="LGTK01000052">
    <property type="protein sequence ID" value="KPH72651.1"/>
    <property type="molecule type" value="Genomic_DNA"/>
</dbReference>
<dbReference type="RefSeq" id="WP_047186599.1">
    <property type="nucleotide sequence ID" value="NZ_JAHHXM010000026.1"/>
</dbReference>
<name>A0ABR5MH88_9BACI</name>
<organism evidence="1 2">
    <name type="scientific">Oceanobacillus caeni</name>
    <dbReference type="NCBI Taxonomy" id="405946"/>
    <lineage>
        <taxon>Bacteria</taxon>
        <taxon>Bacillati</taxon>
        <taxon>Bacillota</taxon>
        <taxon>Bacilli</taxon>
        <taxon>Bacillales</taxon>
        <taxon>Bacillaceae</taxon>
        <taxon>Oceanobacillus</taxon>
    </lineage>
</organism>